<evidence type="ECO:0000259" key="2">
    <source>
        <dbReference type="Pfam" id="PF12638"/>
    </source>
</evidence>
<evidence type="ECO:0000313" key="3">
    <source>
        <dbReference type="EMBL" id="KAK9274053.1"/>
    </source>
</evidence>
<name>A0AAP0RAR4_LIQFO</name>
<sequence>MRKWRSLLCFHGLSLCCSCFYTITLEGLLHQQYQPQIYKKIKNSSASSISNKRPSYNALVFEAARLLGPRARFEASKLKVVLMGEGMNGYSGITQRTYILSHCNLAANLTLTISNVINLDQLKGWYSKDGVVAEWKGVNGDMCLHVHYYVSGPNPLLDLAAEFRYHIFCKELPLVLTAVLHGDSVLFRERPELLDALVWAYFHSSSKKYNRMECWGPLKDAAEGRQGDQIHGLLTANKVPIILGSRVVPNAFSRRSSPSFFDAYLISNTISKVILVFILQELLQLSSAEAQEGLNLL</sequence>
<dbReference type="PANTHER" id="PTHR31750:SF18">
    <property type="entry name" value="MAGNESIUM DECHELATASE SGRL, CHLOROPLASTIC"/>
    <property type="match status" value="1"/>
</dbReference>
<evidence type="ECO:0000256" key="1">
    <source>
        <dbReference type="ARBA" id="ARBA00009234"/>
    </source>
</evidence>
<organism evidence="3 4">
    <name type="scientific">Liquidambar formosana</name>
    <name type="common">Formosan gum</name>
    <dbReference type="NCBI Taxonomy" id="63359"/>
    <lineage>
        <taxon>Eukaryota</taxon>
        <taxon>Viridiplantae</taxon>
        <taxon>Streptophyta</taxon>
        <taxon>Embryophyta</taxon>
        <taxon>Tracheophyta</taxon>
        <taxon>Spermatophyta</taxon>
        <taxon>Magnoliopsida</taxon>
        <taxon>eudicotyledons</taxon>
        <taxon>Gunneridae</taxon>
        <taxon>Pentapetalae</taxon>
        <taxon>Saxifragales</taxon>
        <taxon>Altingiaceae</taxon>
        <taxon>Liquidambar</taxon>
    </lineage>
</organism>
<dbReference type="Pfam" id="PF12638">
    <property type="entry name" value="Staygreen"/>
    <property type="match status" value="1"/>
</dbReference>
<dbReference type="AlphaFoldDB" id="A0AAP0RAR4"/>
<protein>
    <recommendedName>
        <fullName evidence="2">Staygreen protein domain-containing protein</fullName>
    </recommendedName>
</protein>
<accession>A0AAP0RAR4</accession>
<comment type="caution">
    <text evidence="3">The sequence shown here is derived from an EMBL/GenBank/DDBJ whole genome shotgun (WGS) entry which is preliminary data.</text>
</comment>
<reference evidence="3 4" key="1">
    <citation type="journal article" date="2024" name="Plant J.">
        <title>Genome sequences and population genomics reveal climatic adaptation and genomic divergence between two closely related sweetgum species.</title>
        <authorList>
            <person name="Xu W.Q."/>
            <person name="Ren C.Q."/>
            <person name="Zhang X.Y."/>
            <person name="Comes H.P."/>
            <person name="Liu X.H."/>
            <person name="Li Y.G."/>
            <person name="Kettle C.J."/>
            <person name="Jalonen R."/>
            <person name="Gaisberger H."/>
            <person name="Ma Y.Z."/>
            <person name="Qiu Y.X."/>
        </authorList>
    </citation>
    <scope>NUCLEOTIDE SEQUENCE [LARGE SCALE GENOMIC DNA]</scope>
    <source>
        <strain evidence="3">Hangzhou</strain>
    </source>
</reference>
<dbReference type="EMBL" id="JBBPBK010000012">
    <property type="protein sequence ID" value="KAK9274053.1"/>
    <property type="molecule type" value="Genomic_DNA"/>
</dbReference>
<dbReference type="Proteomes" id="UP001415857">
    <property type="component" value="Unassembled WGS sequence"/>
</dbReference>
<dbReference type="PANTHER" id="PTHR31750">
    <property type="entry name" value="PROTEIN STAY-GREEN 1, CHLOROPLASTIC-RELATED"/>
    <property type="match status" value="1"/>
</dbReference>
<gene>
    <name evidence="3" type="ORF">L1049_018867</name>
</gene>
<keyword evidence="4" id="KW-1185">Reference proteome</keyword>
<comment type="similarity">
    <text evidence="1">Belongs to the staygreen family.</text>
</comment>
<evidence type="ECO:0000313" key="4">
    <source>
        <dbReference type="Proteomes" id="UP001415857"/>
    </source>
</evidence>
<proteinExistence type="inferred from homology"/>
<dbReference type="InterPro" id="IPR024438">
    <property type="entry name" value="Staygreen"/>
</dbReference>
<feature type="domain" description="Staygreen protein" evidence="2">
    <location>
        <begin position="72"/>
        <end position="221"/>
    </location>
</feature>